<organism evidence="5">
    <name type="scientific">marine metagenome</name>
    <dbReference type="NCBI Taxonomy" id="408172"/>
    <lineage>
        <taxon>unclassified sequences</taxon>
        <taxon>metagenomes</taxon>
        <taxon>ecological metagenomes</taxon>
    </lineage>
</organism>
<keyword evidence="2" id="KW-0223">Dioxygenase</keyword>
<evidence type="ECO:0000256" key="2">
    <source>
        <dbReference type="ARBA" id="ARBA00022964"/>
    </source>
</evidence>
<sequence>MEWLAGQEFEPGEADLFSYSSTRELGTAKQLMGLYTALGDSIWCSQIAAAFRTPPLSHIDMAAYVYTQGDFLLPHDDRVAGRQIAYSLHLTRGLREGDGGALELFSSLENVASSVVKRIVPEFNSLVLFRVSPRSWHQVAEVIGDVQRLTVTGWYHG</sequence>
<gene>
    <name evidence="5" type="ORF">METZ01_LOCUS29641</name>
</gene>
<comment type="cofactor">
    <cofactor evidence="1">
        <name>L-ascorbate</name>
        <dbReference type="ChEBI" id="CHEBI:38290"/>
    </cofactor>
</comment>
<reference evidence="5" key="1">
    <citation type="submission" date="2018-05" db="EMBL/GenBank/DDBJ databases">
        <authorList>
            <person name="Lanie J.A."/>
            <person name="Ng W.-L."/>
            <person name="Kazmierczak K.M."/>
            <person name="Andrzejewski T.M."/>
            <person name="Davidsen T.M."/>
            <person name="Wayne K.J."/>
            <person name="Tettelin H."/>
            <person name="Glass J.I."/>
            <person name="Rusch D."/>
            <person name="Podicherti R."/>
            <person name="Tsui H.-C.T."/>
            <person name="Winkler M.E."/>
        </authorList>
    </citation>
    <scope>NUCLEOTIDE SEQUENCE</scope>
</reference>
<dbReference type="PANTHER" id="PTHR12117">
    <property type="entry name" value="HISTONE ACETYLTRANSFERASE COMPLEX"/>
    <property type="match status" value="1"/>
</dbReference>
<proteinExistence type="predicted"/>
<dbReference type="Pfam" id="PF13661">
    <property type="entry name" value="2OG-FeII_Oxy_4"/>
    <property type="match status" value="1"/>
</dbReference>
<evidence type="ECO:0000313" key="5">
    <source>
        <dbReference type="EMBL" id="SUZ76787.1"/>
    </source>
</evidence>
<feature type="domain" description="Prolyl 4-hydroxylase alpha subunit" evidence="4">
    <location>
        <begin position="1"/>
        <end position="156"/>
    </location>
</feature>
<dbReference type="SMART" id="SM00702">
    <property type="entry name" value="P4Hc"/>
    <property type="match status" value="1"/>
</dbReference>
<dbReference type="InterPro" id="IPR006620">
    <property type="entry name" value="Pro_4_hyd_alph"/>
</dbReference>
<name>A0A381QFE3_9ZZZZ</name>
<evidence type="ECO:0000256" key="3">
    <source>
        <dbReference type="ARBA" id="ARBA00023002"/>
    </source>
</evidence>
<dbReference type="GO" id="GO:0005506">
    <property type="term" value="F:iron ion binding"/>
    <property type="evidence" value="ECO:0007669"/>
    <property type="project" value="InterPro"/>
</dbReference>
<dbReference type="GO" id="GO:0031418">
    <property type="term" value="F:L-ascorbic acid binding"/>
    <property type="evidence" value="ECO:0007669"/>
    <property type="project" value="InterPro"/>
</dbReference>
<dbReference type="Gene3D" id="2.60.120.620">
    <property type="entry name" value="q2cbj1_9rhob like domain"/>
    <property type="match status" value="1"/>
</dbReference>
<dbReference type="AlphaFoldDB" id="A0A381QFE3"/>
<dbReference type="InterPro" id="IPR051842">
    <property type="entry name" value="uS12_prolyl_hydroxylase"/>
</dbReference>
<evidence type="ECO:0000259" key="4">
    <source>
        <dbReference type="SMART" id="SM00702"/>
    </source>
</evidence>
<evidence type="ECO:0000256" key="1">
    <source>
        <dbReference type="ARBA" id="ARBA00001961"/>
    </source>
</evidence>
<accession>A0A381QFE3</accession>
<dbReference type="EMBL" id="UINC01001292">
    <property type="protein sequence ID" value="SUZ76787.1"/>
    <property type="molecule type" value="Genomic_DNA"/>
</dbReference>
<dbReference type="PANTHER" id="PTHR12117:SF0">
    <property type="entry name" value="PROLYL 3-HYDROXYLASE OGFOD1"/>
    <property type="match status" value="1"/>
</dbReference>
<dbReference type="InterPro" id="IPR039558">
    <property type="entry name" value="TPA1/OFD1_N"/>
</dbReference>
<protein>
    <recommendedName>
        <fullName evidence="4">Prolyl 4-hydroxylase alpha subunit domain-containing protein</fullName>
    </recommendedName>
</protein>
<keyword evidence="3" id="KW-0560">Oxidoreductase</keyword>
<dbReference type="GO" id="GO:0006449">
    <property type="term" value="P:regulation of translational termination"/>
    <property type="evidence" value="ECO:0007669"/>
    <property type="project" value="TreeGrafter"/>
</dbReference>
<dbReference type="GO" id="GO:0031543">
    <property type="term" value="F:peptidyl-proline dioxygenase activity"/>
    <property type="evidence" value="ECO:0007669"/>
    <property type="project" value="TreeGrafter"/>
</dbReference>
<dbReference type="GO" id="GO:0005737">
    <property type="term" value="C:cytoplasm"/>
    <property type="evidence" value="ECO:0007669"/>
    <property type="project" value="TreeGrafter"/>
</dbReference>